<dbReference type="GO" id="GO:0009636">
    <property type="term" value="P:response to toxic substance"/>
    <property type="evidence" value="ECO:0007669"/>
    <property type="project" value="UniProtKB-ARBA"/>
</dbReference>
<comment type="caution">
    <text evidence="9">Lacks conserved residue(s) required for the propagation of feature annotation.</text>
</comment>
<feature type="transmembrane region" description="Helical" evidence="9">
    <location>
        <begin position="924"/>
        <end position="945"/>
    </location>
</feature>
<dbReference type="FunFam" id="3.30.70.1430:FF:000001">
    <property type="entry name" value="Efflux pump membrane transporter"/>
    <property type="match status" value="1"/>
</dbReference>
<dbReference type="KEGG" id="xcr:J163_00443"/>
<dbReference type="Gene3D" id="3.30.70.1430">
    <property type="entry name" value="Multidrug efflux transporter AcrB pore domain"/>
    <property type="match status" value="2"/>
</dbReference>
<name>A0A0U5FHU1_XANCI</name>
<dbReference type="NCBIfam" id="TIGR00915">
    <property type="entry name" value="2A0602"/>
    <property type="match status" value="1"/>
</dbReference>
<dbReference type="Gene3D" id="3.30.70.1440">
    <property type="entry name" value="Multidrug efflux transporter AcrB pore domain"/>
    <property type="match status" value="1"/>
</dbReference>
<accession>A0A0U5FHU1</accession>
<dbReference type="SUPFAM" id="SSF82714">
    <property type="entry name" value="Multidrug efflux transporter AcrB TolC docking domain, DN and DC subdomains"/>
    <property type="match status" value="2"/>
</dbReference>
<dbReference type="GO" id="GO:0005886">
    <property type="term" value="C:plasma membrane"/>
    <property type="evidence" value="ECO:0007669"/>
    <property type="project" value="UniProtKB-SubCell"/>
</dbReference>
<feature type="transmembrane region" description="Helical" evidence="9">
    <location>
        <begin position="12"/>
        <end position="32"/>
    </location>
</feature>
<evidence type="ECO:0000256" key="8">
    <source>
        <dbReference type="ARBA" id="ARBA00023136"/>
    </source>
</evidence>
<reference evidence="11 13" key="1">
    <citation type="submission" date="2014-09" db="EMBL/GenBank/DDBJ databases">
        <authorList>
            <person name="Regsiter A."/>
        </authorList>
    </citation>
    <scope>NUCLEOTIDE SEQUENCE [LARGE SCALE GENOMIC DNA]</scope>
</reference>
<dbReference type="Pfam" id="PF00873">
    <property type="entry name" value="ACR_tran"/>
    <property type="match status" value="1"/>
</dbReference>
<comment type="caution">
    <text evidence="11">The sequence shown here is derived from an EMBL/GenBank/DDBJ whole genome shotgun (WGS) entry which is preliminary data.</text>
</comment>
<comment type="subcellular location">
    <subcellularLocation>
        <location evidence="1 9">Cell inner membrane</location>
        <topology evidence="1 9">Multi-pass membrane protein</topology>
    </subcellularLocation>
</comment>
<feature type="domain" description="SSD" evidence="10">
    <location>
        <begin position="367"/>
        <end position="496"/>
    </location>
</feature>
<dbReference type="AlphaFoldDB" id="A0A0U5FHU1"/>
<evidence type="ECO:0000313" key="12">
    <source>
        <dbReference type="EMBL" id="MBD4339598.1"/>
    </source>
</evidence>
<proteinExistence type="inferred from homology"/>
<feature type="transmembrane region" description="Helical" evidence="9">
    <location>
        <begin position="544"/>
        <end position="563"/>
    </location>
</feature>
<dbReference type="InterPro" id="IPR001036">
    <property type="entry name" value="Acrflvin-R"/>
</dbReference>
<dbReference type="KEGG" id="xcw:J162_00443"/>
<reference evidence="12" key="2">
    <citation type="submission" date="2020-01" db="EMBL/GenBank/DDBJ databases">
        <authorList>
            <person name="Richard D."/>
        </authorList>
    </citation>
    <scope>NUCLEOTIDE SEQUENCE</scope>
    <source>
        <strain evidence="12">JP541</strain>
    </source>
</reference>
<dbReference type="Proteomes" id="UP000653002">
    <property type="component" value="Unassembled WGS sequence"/>
</dbReference>
<dbReference type="PRINTS" id="PR00702">
    <property type="entry name" value="ACRIFLAVINRP"/>
</dbReference>
<evidence type="ECO:0000256" key="4">
    <source>
        <dbReference type="ARBA" id="ARBA00022475"/>
    </source>
</evidence>
<dbReference type="RefSeq" id="WP_011050247.1">
    <property type="nucleotide sequence ID" value="NZ_CAVLHM010000066.1"/>
</dbReference>
<keyword evidence="7 9" id="KW-1133">Transmembrane helix</keyword>
<dbReference type="GO" id="GO:0042910">
    <property type="term" value="F:xenobiotic transmembrane transporter activity"/>
    <property type="evidence" value="ECO:0007669"/>
    <property type="project" value="TreeGrafter"/>
</dbReference>
<dbReference type="SUPFAM" id="SSF82693">
    <property type="entry name" value="Multidrug efflux transporter AcrB pore domain, PN1, PN2, PC1 and PC2 subdomains"/>
    <property type="match status" value="4"/>
</dbReference>
<keyword evidence="8 9" id="KW-0472">Membrane</keyword>
<feature type="transmembrane region" description="Helical" evidence="9">
    <location>
        <begin position="471"/>
        <end position="498"/>
    </location>
</feature>
<dbReference type="InterPro" id="IPR000731">
    <property type="entry name" value="SSD"/>
</dbReference>
<evidence type="ECO:0000256" key="9">
    <source>
        <dbReference type="RuleBase" id="RU364070"/>
    </source>
</evidence>
<keyword evidence="4" id="KW-1003">Cell membrane</keyword>
<dbReference type="KEGG" id="xcu:J159_00444"/>
<dbReference type="OMA" id="WSDMAYQ"/>
<dbReference type="Gene3D" id="3.30.70.1320">
    <property type="entry name" value="Multidrug efflux transporter AcrB pore domain like"/>
    <property type="match status" value="1"/>
</dbReference>
<dbReference type="FunFam" id="1.20.1640.10:FF:000001">
    <property type="entry name" value="Efflux pump membrane transporter"/>
    <property type="match status" value="1"/>
</dbReference>
<feature type="transmembrane region" description="Helical" evidence="9">
    <location>
        <begin position="898"/>
        <end position="918"/>
    </location>
</feature>
<evidence type="ECO:0000256" key="2">
    <source>
        <dbReference type="ARBA" id="ARBA00010942"/>
    </source>
</evidence>
<dbReference type="PROSITE" id="PS50156">
    <property type="entry name" value="SSD"/>
    <property type="match status" value="1"/>
</dbReference>
<evidence type="ECO:0000256" key="6">
    <source>
        <dbReference type="ARBA" id="ARBA00022692"/>
    </source>
</evidence>
<evidence type="ECO:0000313" key="11">
    <source>
        <dbReference type="EMBL" id="CEG18281.1"/>
    </source>
</evidence>
<dbReference type="InterPro" id="IPR004764">
    <property type="entry name" value="MdtF-like"/>
</dbReference>
<dbReference type="EMBL" id="JAABFR010002327">
    <property type="protein sequence ID" value="MBD4339598.1"/>
    <property type="molecule type" value="Genomic_DNA"/>
</dbReference>
<organism evidence="11 13">
    <name type="scientific">Xanthomonas citri pv. citri</name>
    <dbReference type="NCBI Taxonomy" id="611301"/>
    <lineage>
        <taxon>Bacteria</taxon>
        <taxon>Pseudomonadati</taxon>
        <taxon>Pseudomonadota</taxon>
        <taxon>Gammaproteobacteria</taxon>
        <taxon>Lysobacterales</taxon>
        <taxon>Lysobacteraceae</taxon>
        <taxon>Xanthomonas</taxon>
    </lineage>
</organism>
<dbReference type="InterPro" id="IPR027463">
    <property type="entry name" value="AcrB_DN_DC_subdom"/>
</dbReference>
<dbReference type="Gene3D" id="1.20.1640.10">
    <property type="entry name" value="Multidrug efflux transporter AcrB transmembrane domain"/>
    <property type="match status" value="2"/>
</dbReference>
<dbReference type="SUPFAM" id="SSF82866">
    <property type="entry name" value="Multidrug efflux transporter AcrB transmembrane domain"/>
    <property type="match status" value="2"/>
</dbReference>
<feature type="transmembrane region" description="Helical" evidence="9">
    <location>
        <begin position="1005"/>
        <end position="1027"/>
    </location>
</feature>
<dbReference type="EMBL" id="CCXZ01000177">
    <property type="protein sequence ID" value="CEG18281.1"/>
    <property type="molecule type" value="Genomic_DNA"/>
</dbReference>
<evidence type="ECO:0000256" key="1">
    <source>
        <dbReference type="ARBA" id="ARBA00004429"/>
    </source>
</evidence>
<gene>
    <name evidence="11" type="primary">acrB</name>
    <name evidence="12" type="ORF">GUH15_26840</name>
    <name evidence="11" type="ORF">XAC3562_80020</name>
</gene>
<keyword evidence="5 9" id="KW-0997">Cell inner membrane</keyword>
<dbReference type="PANTHER" id="PTHR32063">
    <property type="match status" value="1"/>
</dbReference>
<dbReference type="Proteomes" id="UP000052230">
    <property type="component" value="Unassembled WGS sequence"/>
</dbReference>
<keyword evidence="13" id="KW-1185">Reference proteome</keyword>
<dbReference type="Gene3D" id="3.30.2090.10">
    <property type="entry name" value="Multidrug efflux transporter AcrB TolC docking domain, DN and DC subdomains"/>
    <property type="match status" value="2"/>
</dbReference>
<feature type="transmembrane region" description="Helical" evidence="9">
    <location>
        <begin position="873"/>
        <end position="891"/>
    </location>
</feature>
<dbReference type="GO" id="GO:0015562">
    <property type="term" value="F:efflux transmembrane transporter activity"/>
    <property type="evidence" value="ECO:0007669"/>
    <property type="project" value="InterPro"/>
</dbReference>
<evidence type="ECO:0000256" key="3">
    <source>
        <dbReference type="ARBA" id="ARBA00022448"/>
    </source>
</evidence>
<sequence>MARFFIDRPIFAWVIAIVITLAGALSILSLPLEQYPNIAPPTINVSATYTGASAQTVQNSVTQILEQQMTGLDHLLYMSSSSSSAGTASITLTFESGTDPDTAQVQVQNKVSQGEAMLPEAVQSNGVTVTKSTGSSMFMVLAFTSEDGSMDSTDIGDYMVSTLQDPISRLNGVGGVNVFGSEYAMRVWLDPEKLRTYSLMPADVSNAISAQNADVSSGALGALPAVQGQQLNATVTSRSKLKTPAQFEAIVLKSQPGGATVYLRDVARVELGSKSYASSSKYNGKSASGMGLELATGANALDAAKAVEAKLEQLKPYFPTGLTYEVAYDTTPFVRISIEEVVKTLLEAIVLVVLVMYLFLQNWRATLVPVIAVPVVLLGTFGVLALLGYSINTLTMFAMVLAIGLLVDDAIVVVENVERLMSEQGMSPRQATYTSMGQISGALVGIALVLTAVFLPMAFFGGATGEIYRQFSVTIAAAMLLSLLVALTLSPALCASLLRPIAHGQQVSRKGVLGRFFGWFNVRFDRGADGYGRGVGKLIGHRKLGGLVYLALLVVMALLFWRLPSSFLPDEDQGMLMVMFTTPAGATQQRTQQSIDQATSFILKQPEVAGMMTISGFSFAGSSQNSGMGFIKLKDWAQRDAPAQEIANRITGAMMGTLPDAQVFALSPPAINGLGSSSGFTLELQDVAGKGHDALVAARQQLLQLASADKDLTAVRFNGLEDAPTYRVQIDDAKAGALGLDASDINTTLATVMGGSYVNDFLNNNRVKRVYVQGEARARMLPADIGCWYVRNSSSEMVPFSAFSSSAWAYAPQVLSRFNGVESMEITGSAATGISSGEAMNGIAALVGKLGKDVSYAWSGMSYQEQAAGAQTWMLYAVSLVFVFLCLAALYESWSIPISVMLAVPVGIVGALLATWLRGLSNDIYFQVGLLATMGLAAKNGILIVEFAKELEEKGQPLIEATLHAARMRLRPIVMTSLAFLLGVLPMVVSSGAGSGGRHSLGTGVLGGTLVSTLLGIFFVPLFYVMVRSVFPGRASDHATAAETSEVAP</sequence>
<evidence type="ECO:0000259" key="10">
    <source>
        <dbReference type="PROSITE" id="PS50156"/>
    </source>
</evidence>
<comment type="similarity">
    <text evidence="2 9">Belongs to the resistance-nodulation-cell division (RND) (TC 2.A.6) family.</text>
</comment>
<dbReference type="KEGG" id="xcf:J172_00438"/>
<keyword evidence="3 9" id="KW-0813">Transport</keyword>
<dbReference type="PATRIC" id="fig|434928.28.peg.370"/>
<feature type="transmembrane region" description="Helical" evidence="9">
    <location>
        <begin position="367"/>
        <end position="391"/>
    </location>
</feature>
<feature type="transmembrane region" description="Helical" evidence="9">
    <location>
        <begin position="438"/>
        <end position="459"/>
    </location>
</feature>
<evidence type="ECO:0000313" key="13">
    <source>
        <dbReference type="Proteomes" id="UP000052230"/>
    </source>
</evidence>
<feature type="transmembrane region" description="Helical" evidence="9">
    <location>
        <begin position="341"/>
        <end position="360"/>
    </location>
</feature>
<dbReference type="NCBIfam" id="NF000282">
    <property type="entry name" value="RND_permease_1"/>
    <property type="match status" value="1"/>
</dbReference>
<dbReference type="GeneID" id="66909541"/>
<evidence type="ECO:0000256" key="5">
    <source>
        <dbReference type="ARBA" id="ARBA00022519"/>
    </source>
</evidence>
<feature type="transmembrane region" description="Helical" evidence="9">
    <location>
        <begin position="973"/>
        <end position="993"/>
    </location>
</feature>
<dbReference type="KEGG" id="xcn:J169_00443"/>
<dbReference type="KEGG" id="xcm:J164_00443"/>
<dbReference type="PANTHER" id="PTHR32063:SF13">
    <property type="entry name" value="MULTIDRUG EFFLUX PUMP SUBUNIT ACRB-RELATED"/>
    <property type="match status" value="1"/>
</dbReference>
<keyword evidence="6 9" id="KW-0812">Transmembrane</keyword>
<evidence type="ECO:0000256" key="7">
    <source>
        <dbReference type="ARBA" id="ARBA00022989"/>
    </source>
</evidence>
<protein>
    <recommendedName>
        <fullName evidence="9">Efflux pump membrane transporter</fullName>
    </recommendedName>
</protein>